<protein>
    <submittedName>
        <fullName evidence="2">Uncharacterized protein</fullName>
    </submittedName>
</protein>
<feature type="compositionally biased region" description="Basic and acidic residues" evidence="1">
    <location>
        <begin position="338"/>
        <end position="363"/>
    </location>
</feature>
<feature type="non-terminal residue" evidence="2">
    <location>
        <position position="1"/>
    </location>
</feature>
<gene>
    <name evidence="2" type="ORF">Tci_630044</name>
</gene>
<sequence length="539" mass="60781">DIGKGIELLSDASLLKDAQLKKTLRKSKRETHKLQASGSSEGVDFESEVSDEPTCKTKDTCEGNGVKPGVLDVSKAESSNSDDESWGDSEDESEDVHDKDDNDDDNGNDNDSGDDGGGGNDAQDSKQTDSDDDENPTFTLKDYEEEEQDEECVHTLEKDKSDDKEKMYEEEDNDVIKELYRDLNITQDLRDTDMTYAKQGGEDQQNASYKSGFEQEEDNGHMTLTTVHDKTEGTMQSSSVSSDFTSKLLNLDNTGPDVNEIVSLMNTSIVPHPPSPFDQRVSTLETKMSEFNQTNQFGEAISSVPGIVDQYLASKVKETWILNHKVNNQGPDQGNESGHMDDQPDNEADPKNDWFQKADKPLTPDHAWNKSKSVDFRPPQNLISTIAKARQPPHIKPLPLIEDLGRQVVPAEYFINNDLKYLKGGSSSSKYVTFTTKTKDAKWYDYEYLEEIVVRRDDNVLYKFKEGDFPRLNLCDIEDILLLLVQKKLSNLDVDDWYDLGVAFRMFTRCIVILHHVQDHQLGAKSYLKKLNITKPDIT</sequence>
<feature type="region of interest" description="Disordered" evidence="1">
    <location>
        <begin position="24"/>
        <end position="170"/>
    </location>
</feature>
<evidence type="ECO:0000313" key="2">
    <source>
        <dbReference type="EMBL" id="GFA58072.1"/>
    </source>
</evidence>
<name>A0A699JWT8_TANCI</name>
<comment type="caution">
    <text evidence="2">The sequence shown here is derived from an EMBL/GenBank/DDBJ whole genome shotgun (WGS) entry which is preliminary data.</text>
</comment>
<dbReference type="AlphaFoldDB" id="A0A699JWT8"/>
<dbReference type="EMBL" id="BKCJ010449268">
    <property type="protein sequence ID" value="GFA58072.1"/>
    <property type="molecule type" value="Genomic_DNA"/>
</dbReference>
<feature type="region of interest" description="Disordered" evidence="1">
    <location>
        <begin position="326"/>
        <end position="374"/>
    </location>
</feature>
<evidence type="ECO:0000256" key="1">
    <source>
        <dbReference type="SAM" id="MobiDB-lite"/>
    </source>
</evidence>
<feature type="compositionally biased region" description="Polar residues" evidence="1">
    <location>
        <begin position="326"/>
        <end position="336"/>
    </location>
</feature>
<organism evidence="2">
    <name type="scientific">Tanacetum cinerariifolium</name>
    <name type="common">Dalmatian daisy</name>
    <name type="synonym">Chrysanthemum cinerariifolium</name>
    <dbReference type="NCBI Taxonomy" id="118510"/>
    <lineage>
        <taxon>Eukaryota</taxon>
        <taxon>Viridiplantae</taxon>
        <taxon>Streptophyta</taxon>
        <taxon>Embryophyta</taxon>
        <taxon>Tracheophyta</taxon>
        <taxon>Spermatophyta</taxon>
        <taxon>Magnoliopsida</taxon>
        <taxon>eudicotyledons</taxon>
        <taxon>Gunneridae</taxon>
        <taxon>Pentapetalae</taxon>
        <taxon>asterids</taxon>
        <taxon>campanulids</taxon>
        <taxon>Asterales</taxon>
        <taxon>Asteraceae</taxon>
        <taxon>Asteroideae</taxon>
        <taxon>Anthemideae</taxon>
        <taxon>Anthemidinae</taxon>
        <taxon>Tanacetum</taxon>
    </lineage>
</organism>
<proteinExistence type="predicted"/>
<reference evidence="2" key="1">
    <citation type="journal article" date="2019" name="Sci. Rep.">
        <title>Draft genome of Tanacetum cinerariifolium, the natural source of mosquito coil.</title>
        <authorList>
            <person name="Yamashiro T."/>
            <person name="Shiraishi A."/>
            <person name="Satake H."/>
            <person name="Nakayama K."/>
        </authorList>
    </citation>
    <scope>NUCLEOTIDE SEQUENCE</scope>
</reference>
<accession>A0A699JWT8</accession>
<feature type="compositionally biased region" description="Acidic residues" evidence="1">
    <location>
        <begin position="80"/>
        <end position="114"/>
    </location>
</feature>
<feature type="compositionally biased region" description="Basic and acidic residues" evidence="1">
    <location>
        <begin position="151"/>
        <end position="167"/>
    </location>
</feature>